<organism evidence="1 2">
    <name type="scientific">Smallanthus sonchifolius</name>
    <dbReference type="NCBI Taxonomy" id="185202"/>
    <lineage>
        <taxon>Eukaryota</taxon>
        <taxon>Viridiplantae</taxon>
        <taxon>Streptophyta</taxon>
        <taxon>Embryophyta</taxon>
        <taxon>Tracheophyta</taxon>
        <taxon>Spermatophyta</taxon>
        <taxon>Magnoliopsida</taxon>
        <taxon>eudicotyledons</taxon>
        <taxon>Gunneridae</taxon>
        <taxon>Pentapetalae</taxon>
        <taxon>asterids</taxon>
        <taxon>campanulids</taxon>
        <taxon>Asterales</taxon>
        <taxon>Asteraceae</taxon>
        <taxon>Asteroideae</taxon>
        <taxon>Heliantheae alliance</taxon>
        <taxon>Millerieae</taxon>
        <taxon>Smallanthus</taxon>
    </lineage>
</organism>
<dbReference type="Proteomes" id="UP001056120">
    <property type="component" value="Linkage Group LG23"/>
</dbReference>
<dbReference type="EMBL" id="CM042040">
    <property type="protein sequence ID" value="KAI3717449.1"/>
    <property type="molecule type" value="Genomic_DNA"/>
</dbReference>
<proteinExistence type="predicted"/>
<gene>
    <name evidence="1" type="ORF">L1987_69075</name>
</gene>
<accession>A0ACB9B4K9</accession>
<keyword evidence="2" id="KW-1185">Reference proteome</keyword>
<name>A0ACB9B4K9_9ASTR</name>
<reference evidence="1 2" key="2">
    <citation type="journal article" date="2022" name="Mol. Ecol. Resour.">
        <title>The genomes of chicory, endive, great burdock and yacon provide insights into Asteraceae paleo-polyploidization history and plant inulin production.</title>
        <authorList>
            <person name="Fan W."/>
            <person name="Wang S."/>
            <person name="Wang H."/>
            <person name="Wang A."/>
            <person name="Jiang F."/>
            <person name="Liu H."/>
            <person name="Zhao H."/>
            <person name="Xu D."/>
            <person name="Zhang Y."/>
        </authorList>
    </citation>
    <scope>NUCLEOTIDE SEQUENCE [LARGE SCALE GENOMIC DNA]</scope>
    <source>
        <strain evidence="2">cv. Yunnan</strain>
        <tissue evidence="1">Leaves</tissue>
    </source>
</reference>
<comment type="caution">
    <text evidence="1">The sequence shown here is derived from an EMBL/GenBank/DDBJ whole genome shotgun (WGS) entry which is preliminary data.</text>
</comment>
<evidence type="ECO:0000313" key="1">
    <source>
        <dbReference type="EMBL" id="KAI3717449.1"/>
    </source>
</evidence>
<reference evidence="2" key="1">
    <citation type="journal article" date="2022" name="Mol. Ecol. Resour.">
        <title>The genomes of chicory, endive, great burdock and yacon provide insights into Asteraceae palaeo-polyploidization history and plant inulin production.</title>
        <authorList>
            <person name="Fan W."/>
            <person name="Wang S."/>
            <person name="Wang H."/>
            <person name="Wang A."/>
            <person name="Jiang F."/>
            <person name="Liu H."/>
            <person name="Zhao H."/>
            <person name="Xu D."/>
            <person name="Zhang Y."/>
        </authorList>
    </citation>
    <scope>NUCLEOTIDE SEQUENCE [LARGE SCALE GENOMIC DNA]</scope>
    <source>
        <strain evidence="2">cv. Yunnan</strain>
    </source>
</reference>
<evidence type="ECO:0000313" key="2">
    <source>
        <dbReference type="Proteomes" id="UP001056120"/>
    </source>
</evidence>
<sequence>MEAERKMKKRMSSHIFQNPVHPSLVFNGLTVAVDRYRLSCGINASSSNSLIEIASHLDLRMKQVVVGEDTDLVSVQNQHKDFRRKSMWCRNVCKFHEVIKVDGCLGLIMDKCNGYVETEMQQNEGRLTLEDEEGEG</sequence>
<protein>
    <submittedName>
        <fullName evidence="1">Uncharacterized protein</fullName>
    </submittedName>
</protein>